<sequence length="80" mass="9097">MASTTPSLESVNTWVMMNKVTRRLSKFPDEVRTETEQYFLDTPPVIGDVNIKLPKHDENTDDLVQNGLTLKLQFSSLLDS</sequence>
<gene>
    <name evidence="1" type="ORF">QVD17_19667</name>
</gene>
<dbReference type="EMBL" id="JAUHHV010000005">
    <property type="protein sequence ID" value="KAK1424340.1"/>
    <property type="molecule type" value="Genomic_DNA"/>
</dbReference>
<dbReference type="GO" id="GO:0000036">
    <property type="term" value="F:acyl carrier activity"/>
    <property type="evidence" value="ECO:0007669"/>
    <property type="project" value="TreeGrafter"/>
</dbReference>
<proteinExistence type="predicted"/>
<dbReference type="SUPFAM" id="SSF54637">
    <property type="entry name" value="Thioesterase/thiol ester dehydrase-isomerase"/>
    <property type="match status" value="1"/>
</dbReference>
<evidence type="ECO:0000313" key="1">
    <source>
        <dbReference type="EMBL" id="KAK1424340.1"/>
    </source>
</evidence>
<organism evidence="1 2">
    <name type="scientific">Tagetes erecta</name>
    <name type="common">African marigold</name>
    <dbReference type="NCBI Taxonomy" id="13708"/>
    <lineage>
        <taxon>Eukaryota</taxon>
        <taxon>Viridiplantae</taxon>
        <taxon>Streptophyta</taxon>
        <taxon>Embryophyta</taxon>
        <taxon>Tracheophyta</taxon>
        <taxon>Spermatophyta</taxon>
        <taxon>Magnoliopsida</taxon>
        <taxon>eudicotyledons</taxon>
        <taxon>Gunneridae</taxon>
        <taxon>Pentapetalae</taxon>
        <taxon>asterids</taxon>
        <taxon>campanulids</taxon>
        <taxon>Asterales</taxon>
        <taxon>Asteraceae</taxon>
        <taxon>Asteroideae</taxon>
        <taxon>Heliantheae alliance</taxon>
        <taxon>Tageteae</taxon>
        <taxon>Tagetes</taxon>
    </lineage>
</organism>
<name>A0AAD8KJV6_TARER</name>
<dbReference type="Gene3D" id="3.10.129.10">
    <property type="entry name" value="Hotdog Thioesterase"/>
    <property type="match status" value="1"/>
</dbReference>
<evidence type="ECO:0000313" key="2">
    <source>
        <dbReference type="Proteomes" id="UP001229421"/>
    </source>
</evidence>
<keyword evidence="2" id="KW-1185">Reference proteome</keyword>
<dbReference type="InterPro" id="IPR029069">
    <property type="entry name" value="HotDog_dom_sf"/>
</dbReference>
<dbReference type="InterPro" id="IPR045023">
    <property type="entry name" value="FATA/B"/>
</dbReference>
<protein>
    <submittedName>
        <fullName evidence="1">Uncharacterized protein</fullName>
    </submittedName>
</protein>
<comment type="caution">
    <text evidence="1">The sequence shown here is derived from an EMBL/GenBank/DDBJ whole genome shotgun (WGS) entry which is preliminary data.</text>
</comment>
<dbReference type="GO" id="GO:0016297">
    <property type="term" value="F:fatty acyl-[ACP] hydrolase activity"/>
    <property type="evidence" value="ECO:0007669"/>
    <property type="project" value="InterPro"/>
</dbReference>
<dbReference type="AlphaFoldDB" id="A0AAD8KJV6"/>
<reference evidence="1" key="1">
    <citation type="journal article" date="2023" name="bioRxiv">
        <title>Improved chromosome-level genome assembly for marigold (Tagetes erecta).</title>
        <authorList>
            <person name="Jiang F."/>
            <person name="Yuan L."/>
            <person name="Wang S."/>
            <person name="Wang H."/>
            <person name="Xu D."/>
            <person name="Wang A."/>
            <person name="Fan W."/>
        </authorList>
    </citation>
    <scope>NUCLEOTIDE SEQUENCE</scope>
    <source>
        <strain evidence="1">WSJ</strain>
        <tissue evidence="1">Leaf</tissue>
    </source>
</reference>
<dbReference type="PANTHER" id="PTHR31727:SF2">
    <property type="entry name" value="PALMITOYL-ACYL CARRIER PROTEIN THIOESTERASE, CHLOROPLASTIC"/>
    <property type="match status" value="1"/>
</dbReference>
<dbReference type="PANTHER" id="PTHR31727">
    <property type="entry name" value="OLEOYL-ACYL CARRIER PROTEIN THIOESTERASE 1, CHLOROPLASTIC"/>
    <property type="match status" value="1"/>
</dbReference>
<accession>A0AAD8KJV6</accession>
<dbReference type="Proteomes" id="UP001229421">
    <property type="component" value="Unassembled WGS sequence"/>
</dbReference>